<reference evidence="3 4" key="1">
    <citation type="submission" date="2021-06" db="EMBL/GenBank/DDBJ databases">
        <title>Bacillus sp. RD4P76, an endophyte from a halophyte.</title>
        <authorList>
            <person name="Sun J.-Q."/>
        </authorList>
    </citation>
    <scope>NUCLEOTIDE SEQUENCE [LARGE SCALE GENOMIC DNA]</scope>
    <source>
        <strain evidence="3 4">CGMCC 1.15917</strain>
    </source>
</reference>
<feature type="domain" description="AAA+ ATPase" evidence="2">
    <location>
        <begin position="12"/>
        <end position="233"/>
    </location>
</feature>
<dbReference type="Pfam" id="PF02374">
    <property type="entry name" value="ArsA_ATPase"/>
    <property type="match status" value="3"/>
</dbReference>
<dbReference type="NCBIfam" id="TIGR04291">
    <property type="entry name" value="arsen_driv_ArsA"/>
    <property type="match status" value="1"/>
</dbReference>
<name>A0ABS6JGP6_9BACI</name>
<dbReference type="SMART" id="SM00382">
    <property type="entry name" value="AAA"/>
    <property type="match status" value="2"/>
</dbReference>
<evidence type="ECO:0000256" key="1">
    <source>
        <dbReference type="ARBA" id="ARBA00011040"/>
    </source>
</evidence>
<sequence length="593" mass="64950">MYPRFTLESDEWTPFIFFTGKGGVGKTSTACAAAVSLADKGKRVLIVSTDPASNLQDVFGVEIPSSIIEIPSVPGLKAINLNPEDAAKAYREKVIDPYRNTFPEPVIVQMEEQLSGACTVEIAAFDEFANLLTKESVVSQFDHILFDTAPTGHTLRLLKLPSAWSGFLKESTHGASCLGPLSGLGEKKSLYEETVAALSNKNRTTLVIVTRPEKGTIQEGARAARELYELGLTNQMVVINGLLERGHTIDDDIANAFTRKQQKVLEGADKLFSGLPLLHLPYVPFALTGIESLREFFNFDGDTMDEKLEEKQVPSLPGLSGMIDQLAQKSHGVIMTMGKGGVGKTTLAASIALGLVQKGKKVHLTTTDPAAHITEVLYHNEFSDLLTVSKIDPEKEVTSYRKEVLETAGKELDGDSLAYLEEDLNSPCTEEIAIFQAFANVVERADGEFVIIDTAPTGHTLLLLDASQSFTKELERTAGDIPSSVKSLLPRLRNREETDVVIVTLPEATPVLEAIRLQDDLERANITPGWWIINQSLAATNTKHPILRKRAITEIKWIERLRGQAENQIALIPWIKEELVGGKALLSIVSKEK</sequence>
<dbReference type="InterPro" id="IPR027541">
    <property type="entry name" value="Ars_ATPase"/>
</dbReference>
<feature type="domain" description="AAA+ ATPase" evidence="2">
    <location>
        <begin position="330"/>
        <end position="527"/>
    </location>
</feature>
<gene>
    <name evidence="3" type="primary">arsA</name>
    <name evidence="3" type="ORF">KS419_14050</name>
</gene>
<organism evidence="3 4">
    <name type="scientific">Evansella tamaricis</name>
    <dbReference type="NCBI Taxonomy" id="2069301"/>
    <lineage>
        <taxon>Bacteria</taxon>
        <taxon>Bacillati</taxon>
        <taxon>Bacillota</taxon>
        <taxon>Bacilli</taxon>
        <taxon>Bacillales</taxon>
        <taxon>Bacillaceae</taxon>
        <taxon>Evansella</taxon>
    </lineage>
</organism>
<proteinExistence type="inferred from homology"/>
<dbReference type="NCBIfam" id="TIGR00345">
    <property type="entry name" value="GET3_arsA_TRC40"/>
    <property type="match status" value="1"/>
</dbReference>
<dbReference type="RefSeq" id="WP_217067025.1">
    <property type="nucleotide sequence ID" value="NZ_JAHQCS010000112.1"/>
</dbReference>
<keyword evidence="4" id="KW-1185">Reference proteome</keyword>
<comment type="similarity">
    <text evidence="1">Belongs to the arsA ATPase family.</text>
</comment>
<dbReference type="InterPro" id="IPR016300">
    <property type="entry name" value="ATPase_ArsA/GET3"/>
</dbReference>
<accession>A0ABS6JGP6</accession>
<evidence type="ECO:0000259" key="2">
    <source>
        <dbReference type="SMART" id="SM00382"/>
    </source>
</evidence>
<dbReference type="PANTHER" id="PTHR10803">
    <property type="entry name" value="ARSENICAL PUMP-DRIVING ATPASE ARSENITE-TRANSLOCATING ATPASE"/>
    <property type="match status" value="1"/>
</dbReference>
<dbReference type="EMBL" id="JAHQCS010000112">
    <property type="protein sequence ID" value="MBU9712849.1"/>
    <property type="molecule type" value="Genomic_DNA"/>
</dbReference>
<dbReference type="Proteomes" id="UP000784880">
    <property type="component" value="Unassembled WGS sequence"/>
</dbReference>
<dbReference type="InterPro" id="IPR003593">
    <property type="entry name" value="AAA+_ATPase"/>
</dbReference>
<dbReference type="InterPro" id="IPR025723">
    <property type="entry name" value="ArsA/GET3_ATPase-like"/>
</dbReference>
<dbReference type="PIRSF" id="PIRSF001327">
    <property type="entry name" value="Arsenical_pump-driving_ATPase"/>
    <property type="match status" value="1"/>
</dbReference>
<evidence type="ECO:0000313" key="3">
    <source>
        <dbReference type="EMBL" id="MBU9712849.1"/>
    </source>
</evidence>
<dbReference type="PANTHER" id="PTHR10803:SF3">
    <property type="entry name" value="ATPASE GET3"/>
    <property type="match status" value="1"/>
</dbReference>
<evidence type="ECO:0000313" key="4">
    <source>
        <dbReference type="Proteomes" id="UP000784880"/>
    </source>
</evidence>
<protein>
    <submittedName>
        <fullName evidence="3">Arsenical pump-driving ATPase</fullName>
    </submittedName>
</protein>
<comment type="caution">
    <text evidence="3">The sequence shown here is derived from an EMBL/GenBank/DDBJ whole genome shotgun (WGS) entry which is preliminary data.</text>
</comment>
<dbReference type="CDD" id="cd02035">
    <property type="entry name" value="ArsA"/>
    <property type="match status" value="2"/>
</dbReference>